<accession>A0ABN9HFP8</accession>
<evidence type="ECO:0000313" key="3">
    <source>
        <dbReference type="Proteomes" id="UP001162483"/>
    </source>
</evidence>
<proteinExistence type="predicted"/>
<keyword evidence="3" id="KW-1185">Reference proteome</keyword>
<gene>
    <name evidence="2" type="ORF">SPARVUS_LOCUS16003269</name>
</gene>
<evidence type="ECO:0000313" key="2">
    <source>
        <dbReference type="EMBL" id="CAI9620592.1"/>
    </source>
</evidence>
<organism evidence="2 3">
    <name type="scientific">Staurois parvus</name>
    <dbReference type="NCBI Taxonomy" id="386267"/>
    <lineage>
        <taxon>Eukaryota</taxon>
        <taxon>Metazoa</taxon>
        <taxon>Chordata</taxon>
        <taxon>Craniata</taxon>
        <taxon>Vertebrata</taxon>
        <taxon>Euteleostomi</taxon>
        <taxon>Amphibia</taxon>
        <taxon>Batrachia</taxon>
        <taxon>Anura</taxon>
        <taxon>Neobatrachia</taxon>
        <taxon>Ranoidea</taxon>
        <taxon>Ranidae</taxon>
        <taxon>Staurois</taxon>
    </lineage>
</organism>
<comment type="caution">
    <text evidence="2">The sequence shown here is derived from an EMBL/GenBank/DDBJ whole genome shotgun (WGS) entry which is preliminary data.</text>
</comment>
<reference evidence="2" key="1">
    <citation type="submission" date="2023-05" db="EMBL/GenBank/DDBJ databases">
        <authorList>
            <person name="Stuckert A."/>
        </authorList>
    </citation>
    <scope>NUCLEOTIDE SEQUENCE</scope>
</reference>
<feature type="compositionally biased region" description="Basic and acidic residues" evidence="1">
    <location>
        <begin position="11"/>
        <end position="25"/>
    </location>
</feature>
<name>A0ABN9HFP8_9NEOB</name>
<feature type="region of interest" description="Disordered" evidence="1">
    <location>
        <begin position="1"/>
        <end position="32"/>
    </location>
</feature>
<protein>
    <submittedName>
        <fullName evidence="2">Uncharacterized protein</fullName>
    </submittedName>
</protein>
<evidence type="ECO:0000256" key="1">
    <source>
        <dbReference type="SAM" id="MobiDB-lite"/>
    </source>
</evidence>
<dbReference type="EMBL" id="CATNWA010020958">
    <property type="protein sequence ID" value="CAI9620592.1"/>
    <property type="molecule type" value="Genomic_DNA"/>
</dbReference>
<sequence length="62" mass="6943">MCRVTPYDVLSGDKRGGNGRREGSEKSGSNSIFTQCRGLTPSIVSITSMRYCIYRLILLLWV</sequence>
<dbReference type="Proteomes" id="UP001162483">
    <property type="component" value="Unassembled WGS sequence"/>
</dbReference>